<dbReference type="InterPro" id="IPR036928">
    <property type="entry name" value="AS_sf"/>
</dbReference>
<name>A0A147EZJ9_MICTE</name>
<dbReference type="InterPro" id="IPR023631">
    <property type="entry name" value="Amidase_dom"/>
</dbReference>
<dbReference type="PATRIC" id="fig|2033.6.peg.1797"/>
<comment type="caution">
    <text evidence="3">The sequence shown here is derived from an EMBL/GenBank/DDBJ whole genome shotgun (WGS) entry which is preliminary data.</text>
</comment>
<dbReference type="PANTHER" id="PTHR11895:SF7">
    <property type="entry name" value="GLUTAMYL-TRNA(GLN) AMIDOTRANSFERASE SUBUNIT A, MITOCHONDRIAL"/>
    <property type="match status" value="1"/>
</dbReference>
<protein>
    <submittedName>
        <fullName evidence="3">Amidase</fullName>
    </submittedName>
</protein>
<sequence length="480" mass="51433">MISSSLSATELARQIRSGEVSAVEAAQHYLDRLDAVNPAVNAIVWIDRDDVLRRARESDDRIRRGDTSRPFEGVPMPIKDLVAVRDQPLTYSSMAVAERPAEANEITVDLIEEAGFVLFGRSNSPEFGALTATENARHGKTRNPWNLDYTSGGSSGGASAAVAADIVPIANASDGGGSIRVPSAATGLVGLKPSRGRIPNDIRSWEHSTTEGAITRTIEDAAGVLDALGRIDPLGWYSAPAPARPYLDEIRSAGPRLRVGLLLEAPTGVEVHPENREAALVAARALEALGHHVTPVSPFLFSERATRGFADLIISASTWASPIEDADKLETYIRYRYDRAASFHAGEYAEIATLLQIETRQVNAQWGRDFDVLLTPTTAVPTPLVGSVYDEANNDPAGERLTEFSTISFTAFCNISGLPALSLPVHTGANGMPLGAQLVGAPYDEATLLRLGAELEPVFDWQHRQAPLARGAVLSETTAD</sequence>
<comment type="similarity">
    <text evidence="1">Belongs to the amidase family.</text>
</comment>
<gene>
    <name evidence="3" type="ORF">NS220_04710</name>
</gene>
<evidence type="ECO:0000256" key="1">
    <source>
        <dbReference type="ARBA" id="ARBA00009199"/>
    </source>
</evidence>
<dbReference type="GO" id="GO:0003824">
    <property type="term" value="F:catalytic activity"/>
    <property type="evidence" value="ECO:0007669"/>
    <property type="project" value="InterPro"/>
</dbReference>
<dbReference type="Proteomes" id="UP000075025">
    <property type="component" value="Unassembled WGS sequence"/>
</dbReference>
<dbReference type="EMBL" id="LDRT01000023">
    <property type="protein sequence ID" value="KTR95853.1"/>
    <property type="molecule type" value="Genomic_DNA"/>
</dbReference>
<evidence type="ECO:0000313" key="4">
    <source>
        <dbReference type="Proteomes" id="UP000075025"/>
    </source>
</evidence>
<dbReference type="AlphaFoldDB" id="A0A147EZJ9"/>
<dbReference type="InterPro" id="IPR000120">
    <property type="entry name" value="Amidase"/>
</dbReference>
<dbReference type="PROSITE" id="PS00571">
    <property type="entry name" value="AMIDASES"/>
    <property type="match status" value="1"/>
</dbReference>
<dbReference type="OrthoDB" id="182039at2"/>
<proteinExistence type="inferred from homology"/>
<feature type="domain" description="Amidase" evidence="2">
    <location>
        <begin position="25"/>
        <end position="449"/>
    </location>
</feature>
<accession>A0A147EZJ9</accession>
<dbReference type="InterPro" id="IPR020556">
    <property type="entry name" value="Amidase_CS"/>
</dbReference>
<reference evidence="3 4" key="1">
    <citation type="journal article" date="2016" name="Front. Microbiol.">
        <title>Genomic Resource of Rice Seed Associated Bacteria.</title>
        <authorList>
            <person name="Midha S."/>
            <person name="Bansal K."/>
            <person name="Sharma S."/>
            <person name="Kumar N."/>
            <person name="Patil P.P."/>
            <person name="Chaudhry V."/>
            <person name="Patil P.B."/>
        </authorList>
    </citation>
    <scope>NUCLEOTIDE SEQUENCE [LARGE SCALE GENOMIC DNA]</scope>
    <source>
        <strain evidence="3 4">NS220</strain>
    </source>
</reference>
<dbReference type="SUPFAM" id="SSF75304">
    <property type="entry name" value="Amidase signature (AS) enzymes"/>
    <property type="match status" value="1"/>
</dbReference>
<dbReference type="Pfam" id="PF01425">
    <property type="entry name" value="Amidase"/>
    <property type="match status" value="1"/>
</dbReference>
<dbReference type="PANTHER" id="PTHR11895">
    <property type="entry name" value="TRANSAMIDASE"/>
    <property type="match status" value="1"/>
</dbReference>
<evidence type="ECO:0000259" key="2">
    <source>
        <dbReference type="Pfam" id="PF01425"/>
    </source>
</evidence>
<evidence type="ECO:0000313" key="3">
    <source>
        <dbReference type="EMBL" id="KTR95853.1"/>
    </source>
</evidence>
<dbReference type="Gene3D" id="3.90.1300.10">
    <property type="entry name" value="Amidase signature (AS) domain"/>
    <property type="match status" value="1"/>
</dbReference>
<dbReference type="RefSeq" id="WP_058622927.1">
    <property type="nucleotide sequence ID" value="NZ_LDRT01000023.1"/>
</dbReference>
<organism evidence="3 4">
    <name type="scientific">Microbacterium testaceum</name>
    <name type="common">Aureobacterium testaceum</name>
    <name type="synonym">Brevibacterium testaceum</name>
    <dbReference type="NCBI Taxonomy" id="2033"/>
    <lineage>
        <taxon>Bacteria</taxon>
        <taxon>Bacillati</taxon>
        <taxon>Actinomycetota</taxon>
        <taxon>Actinomycetes</taxon>
        <taxon>Micrococcales</taxon>
        <taxon>Microbacteriaceae</taxon>
        <taxon>Microbacterium</taxon>
    </lineage>
</organism>